<dbReference type="CDD" id="cd01335">
    <property type="entry name" value="Radical_SAM"/>
    <property type="match status" value="1"/>
</dbReference>
<keyword evidence="2" id="KW-0949">S-adenosyl-L-methionine</keyword>
<accession>A0A1H6K5R8</accession>
<dbReference type="NCBIfam" id="TIGR04100">
    <property type="entry name" value="rSAM_pair_X"/>
    <property type="match status" value="1"/>
</dbReference>
<feature type="domain" description="Radical SAM core" evidence="6">
    <location>
        <begin position="9"/>
        <end position="204"/>
    </location>
</feature>
<reference evidence="7 8" key="1">
    <citation type="submission" date="2016-10" db="EMBL/GenBank/DDBJ databases">
        <authorList>
            <person name="de Groot N.N."/>
        </authorList>
    </citation>
    <scope>NUCLEOTIDE SEQUENCE [LARGE SCALE GENOMIC DNA]</scope>
    <source>
        <strain evidence="7 8">YAD2003</strain>
    </source>
</reference>
<dbReference type="GO" id="GO:0051539">
    <property type="term" value="F:4 iron, 4 sulfur cluster binding"/>
    <property type="evidence" value="ECO:0007669"/>
    <property type="project" value="UniProtKB-KW"/>
</dbReference>
<dbReference type="SFLD" id="SFLDS00029">
    <property type="entry name" value="Radical_SAM"/>
    <property type="match status" value="1"/>
</dbReference>
<dbReference type="PANTHER" id="PTHR42836:SF1">
    <property type="entry name" value="7-CARBOXY-7-DEAZAGUANINE SYNTHASE"/>
    <property type="match status" value="1"/>
</dbReference>
<evidence type="ECO:0000313" key="7">
    <source>
        <dbReference type="EMBL" id="SEH67735.1"/>
    </source>
</evidence>
<dbReference type="InterPro" id="IPR023821">
    <property type="entry name" value="rSAM_TatD-assoc"/>
</dbReference>
<dbReference type="RefSeq" id="WP_074717072.1">
    <property type="nucleotide sequence ID" value="NZ_FNWV01000007.1"/>
</dbReference>
<keyword evidence="1" id="KW-0004">4Fe-4S</keyword>
<organism evidence="7 8">
    <name type="scientific">Ruminococcus flavefaciens</name>
    <dbReference type="NCBI Taxonomy" id="1265"/>
    <lineage>
        <taxon>Bacteria</taxon>
        <taxon>Bacillati</taxon>
        <taxon>Bacillota</taxon>
        <taxon>Clostridia</taxon>
        <taxon>Eubacteriales</taxon>
        <taxon>Oscillospiraceae</taxon>
        <taxon>Ruminococcus</taxon>
    </lineage>
</organism>
<evidence type="ECO:0000313" key="8">
    <source>
        <dbReference type="Proteomes" id="UP000183190"/>
    </source>
</evidence>
<dbReference type="PANTHER" id="PTHR42836">
    <property type="entry name" value="7-CARBOXY-7-DEAZAGUANINE SYNTHASE"/>
    <property type="match status" value="1"/>
</dbReference>
<evidence type="ECO:0000256" key="3">
    <source>
        <dbReference type="ARBA" id="ARBA00022723"/>
    </source>
</evidence>
<evidence type="ECO:0000256" key="5">
    <source>
        <dbReference type="ARBA" id="ARBA00023014"/>
    </source>
</evidence>
<dbReference type="SFLD" id="SFLDG01111">
    <property type="entry name" value="Uncharacterised_Radical_SAM_Su"/>
    <property type="match status" value="1"/>
</dbReference>
<gene>
    <name evidence="7" type="ORF">SAMN02910265_02058</name>
</gene>
<evidence type="ECO:0000256" key="1">
    <source>
        <dbReference type="ARBA" id="ARBA00022485"/>
    </source>
</evidence>
<dbReference type="InterPro" id="IPR058240">
    <property type="entry name" value="rSAM_sf"/>
</dbReference>
<dbReference type="Pfam" id="PF04055">
    <property type="entry name" value="Radical_SAM"/>
    <property type="match status" value="1"/>
</dbReference>
<dbReference type="SUPFAM" id="SSF102114">
    <property type="entry name" value="Radical SAM enzymes"/>
    <property type="match status" value="1"/>
</dbReference>
<keyword evidence="5" id="KW-0411">Iron-sulfur</keyword>
<dbReference type="EMBL" id="FNWV01000007">
    <property type="protein sequence ID" value="SEH67735.1"/>
    <property type="molecule type" value="Genomic_DNA"/>
</dbReference>
<evidence type="ECO:0000256" key="4">
    <source>
        <dbReference type="ARBA" id="ARBA00023004"/>
    </source>
</evidence>
<evidence type="ECO:0000259" key="6">
    <source>
        <dbReference type="PROSITE" id="PS51918"/>
    </source>
</evidence>
<keyword evidence="4" id="KW-0408">Iron</keyword>
<evidence type="ECO:0000256" key="2">
    <source>
        <dbReference type="ARBA" id="ARBA00022691"/>
    </source>
</evidence>
<dbReference type="AlphaFoldDB" id="A0A1H6K5R8"/>
<dbReference type="OrthoDB" id="6258756at2"/>
<protein>
    <submittedName>
        <fullName evidence="7">Radical SAM enzyme, TIGR04100 family</fullName>
    </submittedName>
</protein>
<dbReference type="NCBIfam" id="TIGR04038">
    <property type="entry name" value="tatD_link_rSAM"/>
    <property type="match status" value="1"/>
</dbReference>
<dbReference type="PROSITE" id="PS51918">
    <property type="entry name" value="RADICAL_SAM"/>
    <property type="match status" value="1"/>
</dbReference>
<dbReference type="Gene3D" id="3.20.20.70">
    <property type="entry name" value="Aldolase class I"/>
    <property type="match status" value="1"/>
</dbReference>
<dbReference type="GO" id="GO:0003824">
    <property type="term" value="F:catalytic activity"/>
    <property type="evidence" value="ECO:0007669"/>
    <property type="project" value="InterPro"/>
</dbReference>
<proteinExistence type="predicted"/>
<name>A0A1H6K5R8_RUMFL</name>
<dbReference type="InterPro" id="IPR007197">
    <property type="entry name" value="rSAM"/>
</dbReference>
<dbReference type="InterPro" id="IPR013785">
    <property type="entry name" value="Aldolase_TIM"/>
</dbReference>
<sequence>MIKAMTISYEVGNNLYLNLTNKCPCNCTFCIRNHADGAYGSDPLWLEHEPSWDEIIMDLRKRDLKKYREIVFCGYGEPTERLDMILETAAYLRSREGCPKLRLNTNGLGDLIHGRSISKALCYSLDIISISLNAGTEDEYMKVTRPRFDNAFEALQKFTKDCVKIGRAEIVMSVVDVIPPEQIEASKKLAAELGAKLRVRTFDD</sequence>
<dbReference type="InterPro" id="IPR023822">
    <property type="entry name" value="rSAM_TatD-assoc_bac"/>
</dbReference>
<dbReference type="GO" id="GO:0046872">
    <property type="term" value="F:metal ion binding"/>
    <property type="evidence" value="ECO:0007669"/>
    <property type="project" value="UniProtKB-KW"/>
</dbReference>
<dbReference type="Proteomes" id="UP000183190">
    <property type="component" value="Unassembled WGS sequence"/>
</dbReference>
<keyword evidence="3" id="KW-0479">Metal-binding</keyword>